<proteinExistence type="predicted"/>
<name>A0ABQ8R631_FUSEQ</name>
<organism evidence="1 2">
    <name type="scientific">Fusarium equiseti</name>
    <name type="common">Fusarium scirpi</name>
    <dbReference type="NCBI Taxonomy" id="61235"/>
    <lineage>
        <taxon>Eukaryota</taxon>
        <taxon>Fungi</taxon>
        <taxon>Dikarya</taxon>
        <taxon>Ascomycota</taxon>
        <taxon>Pezizomycotina</taxon>
        <taxon>Sordariomycetes</taxon>
        <taxon>Hypocreomycetidae</taxon>
        <taxon>Hypocreales</taxon>
        <taxon>Nectriaceae</taxon>
        <taxon>Fusarium</taxon>
        <taxon>Fusarium incarnatum-equiseti species complex</taxon>
    </lineage>
</organism>
<protein>
    <submittedName>
        <fullName evidence="1">Uncharacterized protein</fullName>
    </submittedName>
</protein>
<reference evidence="1" key="1">
    <citation type="submission" date="2022-09" db="EMBL/GenBank/DDBJ databases">
        <title>Fusarium specimens isolated from Avocado Roots.</title>
        <authorList>
            <person name="Stajich J."/>
            <person name="Roper C."/>
            <person name="Heimlech-Rivalta G."/>
        </authorList>
    </citation>
    <scope>NUCLEOTIDE SEQUENCE</scope>
    <source>
        <strain evidence="1">CF00095</strain>
    </source>
</reference>
<evidence type="ECO:0000313" key="1">
    <source>
        <dbReference type="EMBL" id="KAJ4127806.1"/>
    </source>
</evidence>
<gene>
    <name evidence="1" type="ORF">NW768_008081</name>
</gene>
<comment type="caution">
    <text evidence="1">The sequence shown here is derived from an EMBL/GenBank/DDBJ whole genome shotgun (WGS) entry which is preliminary data.</text>
</comment>
<sequence>MPSSQGQSQGRMQVLSFLLFPPSQGQFQLTPPLTTLLDLGDGITTLNLPEHFQLAGPDRQILMQRILNDPTYWHRLLNGYIRLGAEPTLDWLTAVHRTQGPGRQTTVVKFIEQVYQNPRMSRDGAKLLGMFKWFIQNQKNIDAPSASDLEPVSASDLMIDTPPFYQTHCACPRPPIDHLTEMLKWLTSGPRLNNSHISVICKMIDMLVAKGAIIDLHQNRFIKEYPEVNPDAKKIPDNAVEIAMMPQCPVSFLHAFLSTQTHEEQRFTRMSPVWRASGPVLPRGMHFAVTNVEWIVTRVFQDLFGENKYIGPSVCIRHQYFQKLLLLLDPVWTDYTEFIALKRLSEVLEEIEPLFEDVFSEQLRSSDLFAAKVWFRLCRAVSGLADTVYQADCDNSTREFGNRRHRFVIDKSWDPRIQWMEGEFEKHISDADSDLAVNRDLKNAWKMMIVERGNDRQWWEIEEQDKWYVSFDEVKRVIESDPLHGVRI</sequence>
<keyword evidence="2" id="KW-1185">Reference proteome</keyword>
<evidence type="ECO:0000313" key="2">
    <source>
        <dbReference type="Proteomes" id="UP001152024"/>
    </source>
</evidence>
<accession>A0ABQ8R631</accession>
<dbReference type="Proteomes" id="UP001152024">
    <property type="component" value="Unassembled WGS sequence"/>
</dbReference>
<dbReference type="EMBL" id="JAOQBH010000012">
    <property type="protein sequence ID" value="KAJ4127806.1"/>
    <property type="molecule type" value="Genomic_DNA"/>
</dbReference>